<gene>
    <name evidence="2" type="ORF">SAMN05660297_03464</name>
</gene>
<protein>
    <recommendedName>
        <fullName evidence="4">DUF1657 domain-containing protein</fullName>
    </recommendedName>
</protein>
<evidence type="ECO:0008006" key="4">
    <source>
        <dbReference type="Google" id="ProtNLM"/>
    </source>
</evidence>
<keyword evidence="3" id="KW-1185">Reference proteome</keyword>
<accession>A0A1I0H3Z2</accession>
<reference evidence="2 3" key="1">
    <citation type="submission" date="2016-10" db="EMBL/GenBank/DDBJ databases">
        <authorList>
            <person name="de Groot N.N."/>
        </authorList>
    </citation>
    <scope>NUCLEOTIDE SEQUENCE [LARGE SCALE GENOMIC DNA]</scope>
    <source>
        <strain evidence="2 3">DSM 18979</strain>
    </source>
</reference>
<dbReference type="EMBL" id="FOHU01000031">
    <property type="protein sequence ID" value="SET77538.1"/>
    <property type="molecule type" value="Genomic_DNA"/>
</dbReference>
<feature type="coiled-coil region" evidence="1">
    <location>
        <begin position="34"/>
        <end position="61"/>
    </location>
</feature>
<evidence type="ECO:0000313" key="3">
    <source>
        <dbReference type="Proteomes" id="UP000199568"/>
    </source>
</evidence>
<evidence type="ECO:0000313" key="2">
    <source>
        <dbReference type="EMBL" id="SET77538.1"/>
    </source>
</evidence>
<dbReference type="Proteomes" id="UP000199568">
    <property type="component" value="Unassembled WGS sequence"/>
</dbReference>
<keyword evidence="1" id="KW-0175">Coiled coil</keyword>
<dbReference type="STRING" id="426128.SAMN05660297_03464"/>
<dbReference type="OrthoDB" id="2902550at2"/>
<evidence type="ECO:0000256" key="1">
    <source>
        <dbReference type="SAM" id="Coils"/>
    </source>
</evidence>
<sequence length="68" mass="7762">MTVGTQMQQAIAGVQSAAATMKTFSLETQDQNAKKDFEQIAQDLENALQTLQQRQKYIEQQEPQFKQQ</sequence>
<organism evidence="2 3">
    <name type="scientific">Natronincola peptidivorans</name>
    <dbReference type="NCBI Taxonomy" id="426128"/>
    <lineage>
        <taxon>Bacteria</taxon>
        <taxon>Bacillati</taxon>
        <taxon>Bacillota</taxon>
        <taxon>Clostridia</taxon>
        <taxon>Peptostreptococcales</taxon>
        <taxon>Natronincolaceae</taxon>
        <taxon>Natronincola</taxon>
    </lineage>
</organism>
<name>A0A1I0H3Z2_9FIRM</name>
<dbReference type="InterPro" id="IPR012452">
    <property type="entry name" value="DUF1657"/>
</dbReference>
<proteinExistence type="predicted"/>
<dbReference type="AlphaFoldDB" id="A0A1I0H3Z2"/>
<dbReference type="Pfam" id="PF07870">
    <property type="entry name" value="DUF1657"/>
    <property type="match status" value="1"/>
</dbReference>
<dbReference type="RefSeq" id="WP_090446805.1">
    <property type="nucleotide sequence ID" value="NZ_FOHU01000031.1"/>
</dbReference>